<comment type="subcellular location">
    <subcellularLocation>
        <location evidence="1">Membrane</location>
        <topology evidence="1">Single-pass type I membrane protein</topology>
    </subcellularLocation>
</comment>
<protein>
    <recommendedName>
        <fullName evidence="17">VWFA domain-containing protein</fullName>
    </recommendedName>
</protein>
<dbReference type="AlphaFoldDB" id="A0A7S3LUB0"/>
<keyword evidence="9 15" id="KW-1133">Transmembrane helix</keyword>
<evidence type="ECO:0000256" key="15">
    <source>
        <dbReference type="SAM" id="Phobius"/>
    </source>
</evidence>
<dbReference type="InterPro" id="IPR002035">
    <property type="entry name" value="VWF_A"/>
</dbReference>
<feature type="domain" description="VWFA" evidence="17">
    <location>
        <begin position="253"/>
        <end position="433"/>
    </location>
</feature>
<dbReference type="GO" id="GO:0005891">
    <property type="term" value="C:voltage-gated calcium channel complex"/>
    <property type="evidence" value="ECO:0007669"/>
    <property type="project" value="TreeGrafter"/>
</dbReference>
<evidence type="ECO:0000313" key="18">
    <source>
        <dbReference type="EMBL" id="CAE0264655.1"/>
    </source>
</evidence>
<dbReference type="InterPro" id="IPR051173">
    <property type="entry name" value="Ca_channel_alpha-2/delta"/>
</dbReference>
<feature type="region of interest" description="Disordered" evidence="14">
    <location>
        <begin position="1113"/>
        <end position="1149"/>
    </location>
</feature>
<keyword evidence="6 16" id="KW-0732">Signal</keyword>
<evidence type="ECO:0000259" key="17">
    <source>
        <dbReference type="PROSITE" id="PS50234"/>
    </source>
</evidence>
<evidence type="ECO:0000256" key="13">
    <source>
        <dbReference type="ARBA" id="ARBA00023303"/>
    </source>
</evidence>
<evidence type="ECO:0000256" key="2">
    <source>
        <dbReference type="ARBA" id="ARBA00022448"/>
    </source>
</evidence>
<keyword evidence="13" id="KW-0407">Ion channel</keyword>
<keyword evidence="12" id="KW-0325">Glycoprotein</keyword>
<dbReference type="PROSITE" id="PS50234">
    <property type="entry name" value="VWFA"/>
    <property type="match status" value="1"/>
</dbReference>
<evidence type="ECO:0000256" key="6">
    <source>
        <dbReference type="ARBA" id="ARBA00022729"/>
    </source>
</evidence>
<evidence type="ECO:0000256" key="12">
    <source>
        <dbReference type="ARBA" id="ARBA00023180"/>
    </source>
</evidence>
<proteinExistence type="predicted"/>
<keyword evidence="3" id="KW-0109">Calcium transport</keyword>
<dbReference type="Pfam" id="PF08399">
    <property type="entry name" value="VWA_N"/>
    <property type="match status" value="1"/>
</dbReference>
<evidence type="ECO:0000256" key="10">
    <source>
        <dbReference type="ARBA" id="ARBA00023065"/>
    </source>
</evidence>
<evidence type="ECO:0000256" key="9">
    <source>
        <dbReference type="ARBA" id="ARBA00022989"/>
    </source>
</evidence>
<feature type="signal peptide" evidence="16">
    <location>
        <begin position="1"/>
        <end position="30"/>
    </location>
</feature>
<dbReference type="GO" id="GO:0005245">
    <property type="term" value="F:voltage-gated calcium channel activity"/>
    <property type="evidence" value="ECO:0007669"/>
    <property type="project" value="TreeGrafter"/>
</dbReference>
<sequence>MHNWKMVELRISVTCQQVVLLFALSTCVLAIDQATVNSYAAAISSFLDTTRCESLRAGGSTCGGSSGAQTLFNNLHNSGNYESFYVNGAHILSSIASNFEDLFRKKETVIDNIATAARNSLAAGAEVSQGDLNTFYSAETGMGAGVPSGVADPNFNNKVVSTAHSVFTVPNSVNANSAEIADVVRRTYNLDDTFISNVANVDSDTKWQYFASQNAVTRVYPGFEWDRSCDGSYSDYDPRIRPWFVLASSGPKDIVILIDKSGSMGQYGRMDKAIEAAQAVISTSSANDYISVVQFSSTAGTPACFPSRLVRATSDNKQALKDFVGDLRPSGGTDFQSAFTKAFDLIDSTRGTRGTNCQTVIVFLTDGDAEDPSSIISARNTQDIGATIFSFTLGSGASVAVPSRIAEENNGLYSHIDDNGDLLTEMAFYYKYLAYGIQSTVMQWTAPYIDSWGLGLMITGAKGVYSEADSNGYHTFLGVAAADVVLPQLLSVVQSYNLESMAVTTYSFIVNEDGEALVHPLQKSALSTTVGEPIYTSIDELEGSEFQAEDMRSLILGTGTSIGGRQLQVNRALPRGDISKEGLTGNSYAQNLVYFYQRIATTPFFIGLVIDGVVSNPGSSVAAWNVAARKLKQLDTIPLCNGTSQQWCKKQPQLYHRIDLSPTDTSPFVKTVTSAMGANQPDGALITENAVGWVAAPTLFSSPEGYLSSLPLTANQVLRLNEWASTGTATNMIGGNLPSSSHQVLMLASGLAESWQEAETSASTKGIWTYVGFSDGLALLHPGTPISNEFYDPRARSWYLRGVAEDFGASALSTPYLDAFGAGAVLTLSSSIREGGQEAASGVYPIGVAGFDFSVTQFASAIGSLSPDCSSSTVACYLVDRSGYIVSKESFASLSSNADENSYSYLFFGDTSIEPAAFAELYCAGHIVVNTTRSYVAEATVTYYTLKLSSPLSMTIDGNGCTRGTLYASPVARSNVFFIAIDGSNTGCLRKTYYAYCSGQEYLYPQASAQPFVSEQCANARQQQCGTPSSTACLVEEQANCAAERQRVTLGAMASRQCPSFSAEQARYLVLAMGSGSSLSVAMLAGIIGGGAAAVLLVVVVAIKVKGRRSPRERGTINNIPVANPTRSEVAPPGQAPALPSAPPMYSVN</sequence>
<dbReference type="PANTHER" id="PTHR10166">
    <property type="entry name" value="VOLTAGE-DEPENDENT CALCIUM CHANNEL SUBUNIT ALPHA-2/DELTA-RELATED"/>
    <property type="match status" value="1"/>
</dbReference>
<dbReference type="PANTHER" id="PTHR10166:SF37">
    <property type="entry name" value="STOLID, ISOFORM H"/>
    <property type="match status" value="1"/>
</dbReference>
<evidence type="ECO:0000256" key="16">
    <source>
        <dbReference type="SAM" id="SignalP"/>
    </source>
</evidence>
<feature type="chain" id="PRO_5031276485" description="VWFA domain-containing protein" evidence="16">
    <location>
        <begin position="31"/>
        <end position="1149"/>
    </location>
</feature>
<dbReference type="InterPro" id="IPR036465">
    <property type="entry name" value="vWFA_dom_sf"/>
</dbReference>
<dbReference type="InterPro" id="IPR013608">
    <property type="entry name" value="VWA_N"/>
</dbReference>
<dbReference type="EMBL" id="HBIB01041276">
    <property type="protein sequence ID" value="CAE0264655.1"/>
    <property type="molecule type" value="Transcribed_RNA"/>
</dbReference>
<keyword evidence="7" id="KW-0106">Calcium</keyword>
<evidence type="ECO:0000256" key="3">
    <source>
        <dbReference type="ARBA" id="ARBA00022568"/>
    </source>
</evidence>
<dbReference type="Pfam" id="PF00092">
    <property type="entry name" value="VWA"/>
    <property type="match status" value="1"/>
</dbReference>
<feature type="transmembrane region" description="Helical" evidence="15">
    <location>
        <begin position="1081"/>
        <end position="1103"/>
    </location>
</feature>
<evidence type="ECO:0000256" key="5">
    <source>
        <dbReference type="ARBA" id="ARBA00022692"/>
    </source>
</evidence>
<dbReference type="SUPFAM" id="SSF53300">
    <property type="entry name" value="vWA-like"/>
    <property type="match status" value="1"/>
</dbReference>
<dbReference type="Gene3D" id="3.40.50.410">
    <property type="entry name" value="von Willebrand factor, type A domain"/>
    <property type="match status" value="1"/>
</dbReference>
<keyword evidence="5 15" id="KW-0812">Transmembrane</keyword>
<feature type="compositionally biased region" description="Polar residues" evidence="14">
    <location>
        <begin position="1116"/>
        <end position="1127"/>
    </location>
</feature>
<accession>A0A7S3LUB0</accession>
<dbReference type="Gene3D" id="3.30.450.20">
    <property type="entry name" value="PAS domain"/>
    <property type="match status" value="2"/>
</dbReference>
<gene>
    <name evidence="18" type="ORF">PBIL07802_LOCUS26961</name>
</gene>
<evidence type="ECO:0000256" key="11">
    <source>
        <dbReference type="ARBA" id="ARBA00023136"/>
    </source>
</evidence>
<evidence type="ECO:0000256" key="1">
    <source>
        <dbReference type="ARBA" id="ARBA00004479"/>
    </source>
</evidence>
<keyword evidence="10" id="KW-0406">Ion transport</keyword>
<evidence type="ECO:0000256" key="7">
    <source>
        <dbReference type="ARBA" id="ARBA00022837"/>
    </source>
</evidence>
<reference evidence="18" key="1">
    <citation type="submission" date="2021-01" db="EMBL/GenBank/DDBJ databases">
        <authorList>
            <person name="Corre E."/>
            <person name="Pelletier E."/>
            <person name="Niang G."/>
            <person name="Scheremetjew M."/>
            <person name="Finn R."/>
            <person name="Kale V."/>
            <person name="Holt S."/>
            <person name="Cochrane G."/>
            <person name="Meng A."/>
            <person name="Brown T."/>
            <person name="Cohen L."/>
        </authorList>
    </citation>
    <scope>NUCLEOTIDE SEQUENCE</scope>
    <source>
        <strain evidence="18">NIES-2562</strain>
    </source>
</reference>
<evidence type="ECO:0000256" key="4">
    <source>
        <dbReference type="ARBA" id="ARBA00022673"/>
    </source>
</evidence>
<keyword evidence="11 15" id="KW-0472">Membrane</keyword>
<evidence type="ECO:0000256" key="14">
    <source>
        <dbReference type="SAM" id="MobiDB-lite"/>
    </source>
</evidence>
<organism evidence="18">
    <name type="scientific">Palpitomonas bilix</name>
    <dbReference type="NCBI Taxonomy" id="652834"/>
    <lineage>
        <taxon>Eukaryota</taxon>
        <taxon>Eukaryota incertae sedis</taxon>
    </lineage>
</organism>
<keyword evidence="4" id="KW-0107">Calcium channel</keyword>
<name>A0A7S3LUB0_9EUKA</name>
<evidence type="ECO:0000256" key="8">
    <source>
        <dbReference type="ARBA" id="ARBA00022882"/>
    </source>
</evidence>
<keyword evidence="2" id="KW-0813">Transport</keyword>
<keyword evidence="8" id="KW-0851">Voltage-gated channel</keyword>
<dbReference type="SMART" id="SM00327">
    <property type="entry name" value="VWA"/>
    <property type="match status" value="1"/>
</dbReference>